<dbReference type="GO" id="GO:0060090">
    <property type="term" value="F:molecular adaptor activity"/>
    <property type="evidence" value="ECO:0007669"/>
    <property type="project" value="TreeGrafter"/>
</dbReference>
<dbReference type="GO" id="GO:0005680">
    <property type="term" value="C:anaphase-promoting complex"/>
    <property type="evidence" value="ECO:0007669"/>
    <property type="project" value="InterPro"/>
</dbReference>
<reference evidence="9" key="1">
    <citation type="journal article" date="2021" name="IMA Fungus">
        <title>Genomic characterization of three marine fungi, including Emericellopsis atlantica sp. nov. with signatures of a generalist lifestyle and marine biomass degradation.</title>
        <authorList>
            <person name="Hagestad O.C."/>
            <person name="Hou L."/>
            <person name="Andersen J.H."/>
            <person name="Hansen E.H."/>
            <person name="Altermark B."/>
            <person name="Li C."/>
            <person name="Kuhnert E."/>
            <person name="Cox R.J."/>
            <person name="Crous P.W."/>
            <person name="Spatafora J.W."/>
            <person name="Lail K."/>
            <person name="Amirebrahimi M."/>
            <person name="Lipzen A."/>
            <person name="Pangilinan J."/>
            <person name="Andreopoulos W."/>
            <person name="Hayes R.D."/>
            <person name="Ng V."/>
            <person name="Grigoriev I.V."/>
            <person name="Jackson S.A."/>
            <person name="Sutton T.D.S."/>
            <person name="Dobson A.D.W."/>
            <person name="Rama T."/>
        </authorList>
    </citation>
    <scope>NUCLEOTIDE SEQUENCE</scope>
    <source>
        <strain evidence="9">TRa018bII</strain>
    </source>
</reference>
<feature type="compositionally biased region" description="Basic and acidic residues" evidence="6">
    <location>
        <begin position="315"/>
        <end position="327"/>
    </location>
</feature>
<evidence type="ECO:0000259" key="8">
    <source>
        <dbReference type="Pfam" id="PF21282"/>
    </source>
</evidence>
<dbReference type="Proteomes" id="UP000824998">
    <property type="component" value="Unassembled WGS sequence"/>
</dbReference>
<evidence type="ECO:0000256" key="4">
    <source>
        <dbReference type="ARBA" id="ARBA00022776"/>
    </source>
</evidence>
<comment type="similarity">
    <text evidence="1">Belongs to the APC1 family.</text>
</comment>
<dbReference type="GO" id="GO:0031145">
    <property type="term" value="P:anaphase-promoting complex-dependent catabolic process"/>
    <property type="evidence" value="ECO:0007669"/>
    <property type="project" value="TreeGrafter"/>
</dbReference>
<dbReference type="PANTHER" id="PTHR12827:SF3">
    <property type="entry name" value="ANAPHASE-PROMOTING COMPLEX SUBUNIT 1"/>
    <property type="match status" value="1"/>
</dbReference>
<feature type="compositionally biased region" description="Polar residues" evidence="6">
    <location>
        <begin position="436"/>
        <end position="446"/>
    </location>
</feature>
<feature type="compositionally biased region" description="Polar residues" evidence="6">
    <location>
        <begin position="344"/>
        <end position="355"/>
    </location>
</feature>
<evidence type="ECO:0000256" key="1">
    <source>
        <dbReference type="ARBA" id="ARBA00010547"/>
    </source>
</evidence>
<evidence type="ECO:0008006" key="11">
    <source>
        <dbReference type="Google" id="ProtNLM"/>
    </source>
</evidence>
<feature type="compositionally biased region" description="Low complexity" evidence="6">
    <location>
        <begin position="334"/>
        <end position="343"/>
    </location>
</feature>
<accession>A0A9P8C206</accession>
<keyword evidence="10" id="KW-1185">Reference proteome</keyword>
<feature type="domain" description="Anaphase-promoting complex subunit 1 N-terminal" evidence="7">
    <location>
        <begin position="30"/>
        <end position="772"/>
    </location>
</feature>
<feature type="region of interest" description="Disordered" evidence="6">
    <location>
        <begin position="382"/>
        <end position="404"/>
    </location>
</feature>
<dbReference type="InterPro" id="IPR024990">
    <property type="entry name" value="Apc1"/>
</dbReference>
<keyword evidence="4" id="KW-0498">Mitosis</keyword>
<dbReference type="Gene3D" id="1.25.10.10">
    <property type="entry name" value="Leucine-rich Repeat Variant"/>
    <property type="match status" value="3"/>
</dbReference>
<dbReference type="FunFam" id="1.25.10.10:FF:000283">
    <property type="entry name" value="Anaphase-promoting complex subunit 1"/>
    <property type="match status" value="1"/>
</dbReference>
<comment type="caution">
    <text evidence="9">The sequence shown here is derived from an EMBL/GenBank/DDBJ whole genome shotgun (WGS) entry which is preliminary data.</text>
</comment>
<feature type="region of interest" description="Disordered" evidence="6">
    <location>
        <begin position="787"/>
        <end position="848"/>
    </location>
</feature>
<organism evidence="9 10">
    <name type="scientific">Amylocarpus encephaloides</name>
    <dbReference type="NCBI Taxonomy" id="45428"/>
    <lineage>
        <taxon>Eukaryota</taxon>
        <taxon>Fungi</taxon>
        <taxon>Dikarya</taxon>
        <taxon>Ascomycota</taxon>
        <taxon>Pezizomycotina</taxon>
        <taxon>Leotiomycetes</taxon>
        <taxon>Helotiales</taxon>
        <taxon>Helotiales incertae sedis</taxon>
        <taxon>Amylocarpus</taxon>
    </lineage>
</organism>
<keyword evidence="2" id="KW-0132">Cell division</keyword>
<dbReference type="EMBL" id="MU251674">
    <property type="protein sequence ID" value="KAG9230430.1"/>
    <property type="molecule type" value="Genomic_DNA"/>
</dbReference>
<keyword evidence="5" id="KW-0131">Cell cycle</keyword>
<keyword evidence="3" id="KW-0677">Repeat</keyword>
<dbReference type="Pfam" id="PF21282">
    <property type="entry name" value="APC1_3rd"/>
    <property type="match status" value="1"/>
</dbReference>
<dbReference type="GO" id="GO:0070979">
    <property type="term" value="P:protein K11-linked ubiquitination"/>
    <property type="evidence" value="ECO:0007669"/>
    <property type="project" value="TreeGrafter"/>
</dbReference>
<feature type="region of interest" description="Disordered" evidence="6">
    <location>
        <begin position="423"/>
        <end position="455"/>
    </location>
</feature>
<dbReference type="Pfam" id="PF12859">
    <property type="entry name" value="ANAPC1"/>
    <property type="match status" value="1"/>
</dbReference>
<evidence type="ECO:0000313" key="9">
    <source>
        <dbReference type="EMBL" id="KAG9230430.1"/>
    </source>
</evidence>
<feature type="region of interest" description="Disordered" evidence="6">
    <location>
        <begin position="314"/>
        <end position="369"/>
    </location>
</feature>
<evidence type="ECO:0000256" key="3">
    <source>
        <dbReference type="ARBA" id="ARBA00022737"/>
    </source>
</evidence>
<dbReference type="InterPro" id="IPR049255">
    <property type="entry name" value="Apc1_N"/>
</dbReference>
<dbReference type="InterPro" id="IPR048971">
    <property type="entry name" value="Apc1_3rd"/>
</dbReference>
<feature type="domain" description="Anaphase-promoting complex subunit 1 beta-sandwich" evidence="8">
    <location>
        <begin position="1747"/>
        <end position="1826"/>
    </location>
</feature>
<protein>
    <recommendedName>
        <fullName evidence="11">Anaphase-promoting complex subunit 1</fullName>
    </recommendedName>
</protein>
<feature type="compositionally biased region" description="Polar residues" evidence="6">
    <location>
        <begin position="822"/>
        <end position="840"/>
    </location>
</feature>
<evidence type="ECO:0000256" key="6">
    <source>
        <dbReference type="SAM" id="MobiDB-lite"/>
    </source>
</evidence>
<evidence type="ECO:0000313" key="10">
    <source>
        <dbReference type="Proteomes" id="UP000824998"/>
    </source>
</evidence>
<dbReference type="FunFam" id="1.25.10.10:FF:000531">
    <property type="entry name" value="Negative regulator of mitosis"/>
    <property type="match status" value="1"/>
</dbReference>
<dbReference type="PANTHER" id="PTHR12827">
    <property type="entry name" value="MEIOTIC CHECKPOINT REGULATOR TSG24 FAMILY MEMBER"/>
    <property type="match status" value="1"/>
</dbReference>
<dbReference type="GO" id="GO:0007091">
    <property type="term" value="P:metaphase/anaphase transition of mitotic cell cycle"/>
    <property type="evidence" value="ECO:0007669"/>
    <property type="project" value="TreeGrafter"/>
</dbReference>
<proteinExistence type="inferred from homology"/>
<feature type="compositionally biased region" description="Basic residues" evidence="6">
    <location>
        <begin position="787"/>
        <end position="796"/>
    </location>
</feature>
<evidence type="ECO:0000256" key="2">
    <source>
        <dbReference type="ARBA" id="ARBA00022618"/>
    </source>
</evidence>
<name>A0A9P8C206_9HELO</name>
<evidence type="ECO:0000256" key="5">
    <source>
        <dbReference type="ARBA" id="ARBA00023306"/>
    </source>
</evidence>
<gene>
    <name evidence="9" type="ORF">BJ875DRAFT_156038</name>
</gene>
<dbReference type="GO" id="GO:0051301">
    <property type="term" value="P:cell division"/>
    <property type="evidence" value="ECO:0007669"/>
    <property type="project" value="UniProtKB-KW"/>
</dbReference>
<sequence length="1956" mass="216389">MASVTSLGLHQPTGLQYAIQEHLLPVDPKSNSYEWHNYFDDDADSIVDEDELLVTPRSVIWSRGGVFRKSYNFDLENELVSHALLTSFPSVGPLETKDTKHKSKKEVVKRSTAIVVFLKTQAHVYFLSGTNYVIHLPFEVECAIAAPNGVIIQRKLRVDNLAAASLKFPKVPPNSFVSSQPQPWSASSSQLSTFSIADLGAPKQLLLQSNSTLKDMWEPPALNNDANWPRLFCLSDPLSELGLVVVQPSKSDMKGRPRSSLKTSILDTAEEILHISKRREFNKGGDAPLVLTLTLNRETSMYTVWRMAYIGEESMSEKHRVPSDPSRRRSSFMPGTATGATTPVPNNQQAFQESQGVGGPGQKPSKKPVDVVKEKSIDFVSTLDPDFDGGATPRRKSRRVSSMLARADLSSKHERSAFVDLASGHPHATSRRGESMGSQHGRSSIGNHDAANGRNFPQAPAFSQSLNSFLEAPVDELLDELRAGGDFDGFHNMGLDDDEFDALRHEVLLTKVCSVAAEHSNVRYSSQHMPATTQCKIFTLTAPDSAAGDPEGNSIIICILDPDEKKLLVLTLNYTTHASLSHESRLRGKKKDKAINTCSLVTVGRANDVIDACRLDDGHISRILVLTATPDGYGDLSLQAPWSVLIQVQLPAKFAISNTLSLGHNATPCAGRGGDFERVLSQGPRALRGLRNSSPRGMVDILDDEGKMHQLQILLEPQNPHVRKVLEVCRAVLPGSAGGEGMVVAWWKIMQWLRLETVETVDLEWSALVITLFSLFLCLSEPKPKLNKTHTTKKSKGASLHSQNGSHLNPRGPKQHHLRSISGAQSDVKNWHKTQAQESRNGNPIPPWANNPAWKWLTEMDGADSPNDFNPRLCSLMNKQSNFIQEHLDLTRDFMGSSFGESTVDSTLPTSINKEIGARRSSLIDIVVGLHLLREEHKLDTMASDSFSTGAVTLTPVLTQILKWLRWPNWFQYYEVEEAQLADLGYDTGSSVEPHLPAPFECPSVYQWIETSFISQSRAEFVTLPDLVSRRFPSQYSWNKNADQWSHLTPRILLLETFFGLMQPGWSAAQFVEGLAEAGMDTFLLETLPEAILAPLQEALVHCQMEPPTTWSKELLSIVGREDVNLLLAPGERPRHTQSSPLVPSHESSLDVHAICLSTNDPESTRGFDGAAEVDRQTITRALFKDDRRMNEAMGILNTTRPIVARCKSQPGWTESDLLEAQKDHAQMLAYRTLAIPSGRGLLFFSARAPLLTERLTISGFNLSCVMKPDNNTVGIDKNAFTEEKVCWSFFHAGVAAGLSVSRDAKGIDTSWILFNKPAQDLSNRHAGFLLALGLNGHLKSVAKWVAFKYLTPKHTMTSIGLLLGLAASYMGTMDSLITRLLSVHVTRMLPPGAAELNLSPLTQTTGIMGIGILYCNTQHRRMSEIMVSEIEHIDIETEEEPLRNEGYRLAAGFALGFINLGKGSDLQGLHDMRLTERLLALAANNKKVDLVHVFDKATAGAVVALTLIFMKSENQAVARKIDVPDSLLQFDYVRPDIFLLRTLAKNLVMWNKIEATFTWITKSLPAAYRSRSSLEQIKLLTSDDLPFYDILTGICYSIGLRYAGSGSFVVRDLLTHYLDQLMRICCIEADTFDKKLTRDTVRHCQDLVALSLATVMSGTGDLVVFRRLRSMHGRDDSETPYGSHLAAHLAIGALFLGGGTFTFGRSNLALAALIVAFYPIFPSSVQDNKSHLQAFRHFWALAAEARCLVTRDIDTNQPVPMPVLVILRNGEQVQRHTPCLLPELDQVHSVRTDSTEYWNIVLDLESNATHLASFKATQTLYVRRRPAHDANSSAFQATLLALNDGEGASPRSLEWLFELPVFSSLTKAERALVLPPDLGGARGIHSGTKETVVDARLVLENATIDSGKRDRLLGLKLLFGWADKSAGEGKDMQWIRSEVVDKLKTRVWMIAEEGQ</sequence>
<evidence type="ECO:0000259" key="7">
    <source>
        <dbReference type="Pfam" id="PF12859"/>
    </source>
</evidence>
<dbReference type="OrthoDB" id="26401at2759"/>
<dbReference type="FunFam" id="1.25.10.10:FF:000400">
    <property type="entry name" value="20S cyclosome subunit (APC1/BimE), putative"/>
    <property type="match status" value="1"/>
</dbReference>
<dbReference type="InterPro" id="IPR011989">
    <property type="entry name" value="ARM-like"/>
</dbReference>